<dbReference type="Proteomes" id="UP000244446">
    <property type="component" value="Unassembled WGS sequence"/>
</dbReference>
<dbReference type="OrthoDB" id="7790108at2"/>
<evidence type="ECO:0000259" key="4">
    <source>
        <dbReference type="PROSITE" id="PS50943"/>
    </source>
</evidence>
<comment type="caution">
    <text evidence="5">The sequence shown here is derived from an EMBL/GenBank/DDBJ whole genome shotgun (WGS) entry which is preliminary data.</text>
</comment>
<gene>
    <name evidence="5" type="ORF">DC366_09625</name>
</gene>
<dbReference type="GO" id="GO:0003700">
    <property type="term" value="F:DNA-binding transcription factor activity"/>
    <property type="evidence" value="ECO:0007669"/>
    <property type="project" value="TreeGrafter"/>
</dbReference>
<keyword evidence="3" id="KW-0804">Transcription</keyword>
<protein>
    <submittedName>
        <fullName evidence="5">Transcriptional regulator</fullName>
    </submittedName>
</protein>
<dbReference type="CDD" id="cd00093">
    <property type="entry name" value="HTH_XRE"/>
    <property type="match status" value="1"/>
</dbReference>
<evidence type="ECO:0000313" key="6">
    <source>
        <dbReference type="Proteomes" id="UP000244446"/>
    </source>
</evidence>
<dbReference type="PROSITE" id="PS50943">
    <property type="entry name" value="HTH_CROC1"/>
    <property type="match status" value="1"/>
</dbReference>
<evidence type="ECO:0000256" key="2">
    <source>
        <dbReference type="ARBA" id="ARBA00023125"/>
    </source>
</evidence>
<keyword evidence="1" id="KW-0805">Transcription regulation</keyword>
<name>A0A2T7G7V8_9RHOB</name>
<dbReference type="InterPro" id="IPR001387">
    <property type="entry name" value="Cro/C1-type_HTH"/>
</dbReference>
<dbReference type="Pfam" id="PF01381">
    <property type="entry name" value="HTH_3"/>
    <property type="match status" value="1"/>
</dbReference>
<dbReference type="SMART" id="SM00530">
    <property type="entry name" value="HTH_XRE"/>
    <property type="match status" value="1"/>
</dbReference>
<dbReference type="GO" id="GO:0003677">
    <property type="term" value="F:DNA binding"/>
    <property type="evidence" value="ECO:0007669"/>
    <property type="project" value="UniProtKB-KW"/>
</dbReference>
<organism evidence="5 6">
    <name type="scientific">Pelagivirga sediminicola</name>
    <dbReference type="NCBI Taxonomy" id="2170575"/>
    <lineage>
        <taxon>Bacteria</taxon>
        <taxon>Pseudomonadati</taxon>
        <taxon>Pseudomonadota</taxon>
        <taxon>Alphaproteobacteria</taxon>
        <taxon>Rhodobacterales</taxon>
        <taxon>Paracoccaceae</taxon>
        <taxon>Pelagivirga</taxon>
    </lineage>
</organism>
<reference evidence="5 6" key="1">
    <citation type="submission" date="2018-04" db="EMBL/GenBank/DDBJ databases">
        <title>Pelagivirga bohaiensis gen. nov., sp. nov., a bacterium isolated from the Bohai Sea.</title>
        <authorList>
            <person name="Ji X."/>
        </authorList>
    </citation>
    <scope>NUCLEOTIDE SEQUENCE [LARGE SCALE GENOMIC DNA]</scope>
    <source>
        <strain evidence="5 6">BH-SD19</strain>
    </source>
</reference>
<dbReference type="InterPro" id="IPR050807">
    <property type="entry name" value="TransReg_Diox_bact_type"/>
</dbReference>
<dbReference type="SUPFAM" id="SSF47413">
    <property type="entry name" value="lambda repressor-like DNA-binding domains"/>
    <property type="match status" value="1"/>
</dbReference>
<dbReference type="GO" id="GO:0005829">
    <property type="term" value="C:cytosol"/>
    <property type="evidence" value="ECO:0007669"/>
    <property type="project" value="TreeGrafter"/>
</dbReference>
<dbReference type="Gene3D" id="1.10.260.40">
    <property type="entry name" value="lambda repressor-like DNA-binding domains"/>
    <property type="match status" value="1"/>
</dbReference>
<keyword evidence="6" id="KW-1185">Reference proteome</keyword>
<proteinExistence type="predicted"/>
<evidence type="ECO:0000313" key="5">
    <source>
        <dbReference type="EMBL" id="PVA10522.1"/>
    </source>
</evidence>
<accession>A0A2T7G7V8</accession>
<dbReference type="InterPro" id="IPR010982">
    <property type="entry name" value="Lambda_DNA-bd_dom_sf"/>
</dbReference>
<feature type="domain" description="HTH cro/C1-type" evidence="4">
    <location>
        <begin position="6"/>
        <end position="60"/>
    </location>
</feature>
<sequence length="443" mass="47034">MTGTRIRERRLARGIAQGALAASVGISASYLNLIEHNRRRIGGRILLRLADALQVDAQTLSHGAEAALLATLREAAAEPREKPGEPPPDLDRAEEFAGRFPGWAHLLADTLRRAQAAGRQVDALADRLAHDPQLAASLHEVLSVVTAIRSTASILVETPALEPEWRARFHRNLGEDSQRLAEGAERLVQYLGEGPGTGVSTGRDILSPQDETDHFLSASGHRFDALERGGDPDAVLAQSDLRPGTSAHAQARAALEIYRSDASALPQAALLAAVARHGTAPLALAQDLDAPLPRVMRRLAAMPEDAVGPVGLISADASGAILSLKPLEGFAATRLAGACPLWPLFRAAALPQVPLRRRILQPDRGARPVLAIAACEVAGPAEFNMPPLLRSFMLLLPDAPDADGDEALPVGTVCRICPREVCAARREPSVLRAAEEAHDASGF</sequence>
<keyword evidence="2" id="KW-0238">DNA-binding</keyword>
<evidence type="ECO:0000256" key="1">
    <source>
        <dbReference type="ARBA" id="ARBA00023015"/>
    </source>
</evidence>
<dbReference type="PANTHER" id="PTHR46797">
    <property type="entry name" value="HTH-TYPE TRANSCRIPTIONAL REGULATOR"/>
    <property type="match status" value="1"/>
</dbReference>
<dbReference type="EMBL" id="QCYH01000004">
    <property type="protein sequence ID" value="PVA10522.1"/>
    <property type="molecule type" value="Genomic_DNA"/>
</dbReference>
<evidence type="ECO:0000256" key="3">
    <source>
        <dbReference type="ARBA" id="ARBA00023163"/>
    </source>
</evidence>
<dbReference type="PANTHER" id="PTHR46797:SF23">
    <property type="entry name" value="HTH-TYPE TRANSCRIPTIONAL REGULATOR SUTR"/>
    <property type="match status" value="1"/>
</dbReference>
<dbReference type="AlphaFoldDB" id="A0A2T7G7V8"/>